<dbReference type="Proteomes" id="UP000245626">
    <property type="component" value="Unassembled WGS sequence"/>
</dbReference>
<accession>A0ACD0P6R9</accession>
<keyword evidence="2" id="KW-1185">Reference proteome</keyword>
<evidence type="ECO:0000313" key="2">
    <source>
        <dbReference type="Proteomes" id="UP000245626"/>
    </source>
</evidence>
<sequence>MEETVLSPIPKGCTPLPEPWHHLYVDPDKERVDLQAGWDWLEKHAFWGKERTKEVFISQVKSSYMTFSLKRRRPKDSDRSTDEQVGMAKVVGDGSIAILQDVYVLASLQGNGLGVAFLEVVLDHQDRDSWRWMLHAGDRKDWYINRFGFDCVGEVSRGKILDQPIWLLERDGLVVKELKRRKDAEKGAATPF</sequence>
<proteinExistence type="predicted"/>
<protein>
    <submittedName>
        <fullName evidence="1">Uncharacterized protein</fullName>
    </submittedName>
</protein>
<evidence type="ECO:0000313" key="1">
    <source>
        <dbReference type="EMBL" id="PWN53697.1"/>
    </source>
</evidence>
<dbReference type="EMBL" id="KZ819713">
    <property type="protein sequence ID" value="PWN53697.1"/>
    <property type="molecule type" value="Genomic_DNA"/>
</dbReference>
<reference evidence="1 2" key="1">
    <citation type="journal article" date="2018" name="Mol. Biol. Evol.">
        <title>Broad Genomic Sampling Reveals a Smut Pathogenic Ancestry of the Fungal Clade Ustilaginomycotina.</title>
        <authorList>
            <person name="Kijpornyongpan T."/>
            <person name="Mondo S.J."/>
            <person name="Barry K."/>
            <person name="Sandor L."/>
            <person name="Lee J."/>
            <person name="Lipzen A."/>
            <person name="Pangilinan J."/>
            <person name="LaButti K."/>
            <person name="Hainaut M."/>
            <person name="Henrissat B."/>
            <person name="Grigoriev I.V."/>
            <person name="Spatafora J.W."/>
            <person name="Aime M.C."/>
        </authorList>
    </citation>
    <scope>NUCLEOTIDE SEQUENCE [LARGE SCALE GENOMIC DNA]</scope>
    <source>
        <strain evidence="1 2">SA 807</strain>
    </source>
</reference>
<name>A0ACD0P6R9_9BASI</name>
<gene>
    <name evidence="1" type="ORF">IE53DRAFT_121692</name>
</gene>
<organism evidence="1 2">
    <name type="scientific">Violaceomyces palustris</name>
    <dbReference type="NCBI Taxonomy" id="1673888"/>
    <lineage>
        <taxon>Eukaryota</taxon>
        <taxon>Fungi</taxon>
        <taxon>Dikarya</taxon>
        <taxon>Basidiomycota</taxon>
        <taxon>Ustilaginomycotina</taxon>
        <taxon>Ustilaginomycetes</taxon>
        <taxon>Violaceomycetales</taxon>
        <taxon>Violaceomycetaceae</taxon>
        <taxon>Violaceomyces</taxon>
    </lineage>
</organism>